<proteinExistence type="predicted"/>
<sequence>MGLIRFLVQSVNLWTPNLPIDHNMSKPTVQFSQSWDVLAPFQIGTREASWGADPLEYHGGFSSLKPSSSATFPSALGKDGRARWSRFDAKSITSSGNASKAFLDINLPDAADWKFLQQVYGWAGMQWQGWMRGELTVQAKTEGEVTVLIYAENALEFVVDGKRYFGGDFFAYRRAPAVLKLKAGTHVVDVRLVRDVRAMGGVGEPSIQIKMEAKVARDEGLEIGEVLMPDVVAGKFASGFGSVTVTNSGEEWVDVEVSANDVQISSIDEPESQKAPLTRLAPGQTRPLVFHAALQDKALQEVFFTLASKSLQSGKTSSVNVTKKLIHASIYAPHKITYLHQSGIVSYSILRPPSKNATCSAGQQSAPIMLFLHGAGIDADNPAVKETLEAAPNLCAWSIFPSGVTSWCGDDWHTWGYMDVESTIAAVKVWTKDHAWEGIGVDTEKRLIGGHSNGGQGAWWALTHHPGKIIGGAPLSGYMSIPLYVPTTLWRPADPSKKAAVDFAIASYRNELLAANFAGIPIMQQHGGSDDNVPVYHSSLMYQLINETGTSSDYDVLEGKPHWWDGIATETNLQKFYNKVLANPRIPTLQEVEHFEIIAADPGEMSGRFGIRVLYLQEQGRLGKLKISRNKIRNTWRFVPENIMVMEIEADSGIGSVLIEDFSTPEDREFEKSGGKRVFRRQRESGVWTVSTDPAYPPTRALDQFGGLTAILRGPKQPFIIHAVNDMLFDLALQVSRNLNNYLAANTDIKTPSSGNRSTPNGHKITLALGSELPPVDFQFPEGVEFPVRVSPRNSSHLEFRSPSGRWRPAVPDQGEVGAIFLRPSKQHGLELVIWGSNLGLAEQAARLVPMITGTGQPDWILCQKEMKWKGLDGCEVGWFNAWWEIQE</sequence>
<dbReference type="GO" id="GO:0008236">
    <property type="term" value="F:serine-type peptidase activity"/>
    <property type="evidence" value="ECO:0007669"/>
    <property type="project" value="InterPro"/>
</dbReference>
<dbReference type="PANTHER" id="PTHR43037:SF4">
    <property type="entry name" value="PEPTIDASE S9 PROLYL OLIGOPEPTIDASE CATALYTIC DOMAIN-CONTAINING PROTEIN"/>
    <property type="match status" value="1"/>
</dbReference>
<dbReference type="Pfam" id="PF00326">
    <property type="entry name" value="Peptidase_S9"/>
    <property type="match status" value="1"/>
</dbReference>
<dbReference type="OrthoDB" id="449091at2759"/>
<dbReference type="AlphaFoldDB" id="A0A6A6UKC0"/>
<keyword evidence="4" id="KW-1185">Reference proteome</keyword>
<reference evidence="3" key="1">
    <citation type="journal article" date="2020" name="Stud. Mycol.">
        <title>101 Dothideomycetes genomes: a test case for predicting lifestyles and emergence of pathogens.</title>
        <authorList>
            <person name="Haridas S."/>
            <person name="Albert R."/>
            <person name="Binder M."/>
            <person name="Bloem J."/>
            <person name="Labutti K."/>
            <person name="Salamov A."/>
            <person name="Andreopoulos B."/>
            <person name="Baker S."/>
            <person name="Barry K."/>
            <person name="Bills G."/>
            <person name="Bluhm B."/>
            <person name="Cannon C."/>
            <person name="Castanera R."/>
            <person name="Culley D."/>
            <person name="Daum C."/>
            <person name="Ezra D."/>
            <person name="Gonzalez J."/>
            <person name="Henrissat B."/>
            <person name="Kuo A."/>
            <person name="Liang C."/>
            <person name="Lipzen A."/>
            <person name="Lutzoni F."/>
            <person name="Magnuson J."/>
            <person name="Mondo S."/>
            <person name="Nolan M."/>
            <person name="Ohm R."/>
            <person name="Pangilinan J."/>
            <person name="Park H.-J."/>
            <person name="Ramirez L."/>
            <person name="Alfaro M."/>
            <person name="Sun H."/>
            <person name="Tritt A."/>
            <person name="Yoshinaga Y."/>
            <person name="Zwiers L.-H."/>
            <person name="Turgeon B."/>
            <person name="Goodwin S."/>
            <person name="Spatafora J."/>
            <person name="Crous P."/>
            <person name="Grigoriev I."/>
        </authorList>
    </citation>
    <scope>NUCLEOTIDE SEQUENCE</scope>
    <source>
        <strain evidence="3">CBS 115976</strain>
    </source>
</reference>
<dbReference type="Gene3D" id="3.40.50.1820">
    <property type="entry name" value="alpha/beta hydrolase"/>
    <property type="match status" value="1"/>
</dbReference>
<organism evidence="3 4">
    <name type="scientific">Microthyrium microscopicum</name>
    <dbReference type="NCBI Taxonomy" id="703497"/>
    <lineage>
        <taxon>Eukaryota</taxon>
        <taxon>Fungi</taxon>
        <taxon>Dikarya</taxon>
        <taxon>Ascomycota</taxon>
        <taxon>Pezizomycotina</taxon>
        <taxon>Dothideomycetes</taxon>
        <taxon>Dothideomycetes incertae sedis</taxon>
        <taxon>Microthyriales</taxon>
        <taxon>Microthyriaceae</taxon>
        <taxon>Microthyrium</taxon>
    </lineage>
</organism>
<feature type="domain" description="Peptidase S9 prolyl oligopeptidase catalytic" evidence="2">
    <location>
        <begin position="409"/>
        <end position="581"/>
    </location>
</feature>
<keyword evidence="1" id="KW-0732">Signal</keyword>
<dbReference type="GO" id="GO:0006508">
    <property type="term" value="P:proteolysis"/>
    <property type="evidence" value="ECO:0007669"/>
    <property type="project" value="InterPro"/>
</dbReference>
<evidence type="ECO:0000259" key="2">
    <source>
        <dbReference type="Pfam" id="PF00326"/>
    </source>
</evidence>
<dbReference type="InterPro" id="IPR001375">
    <property type="entry name" value="Peptidase_S9_cat"/>
</dbReference>
<accession>A0A6A6UKC0</accession>
<evidence type="ECO:0000313" key="3">
    <source>
        <dbReference type="EMBL" id="KAF2672220.1"/>
    </source>
</evidence>
<evidence type="ECO:0000313" key="4">
    <source>
        <dbReference type="Proteomes" id="UP000799302"/>
    </source>
</evidence>
<dbReference type="EMBL" id="MU004232">
    <property type="protein sequence ID" value="KAF2672220.1"/>
    <property type="molecule type" value="Genomic_DNA"/>
</dbReference>
<dbReference type="Proteomes" id="UP000799302">
    <property type="component" value="Unassembled WGS sequence"/>
</dbReference>
<name>A0A6A6UKC0_9PEZI</name>
<dbReference type="InterPro" id="IPR050955">
    <property type="entry name" value="Plant_Biomass_Hydrol_Est"/>
</dbReference>
<dbReference type="InterPro" id="IPR029058">
    <property type="entry name" value="AB_hydrolase_fold"/>
</dbReference>
<protein>
    <recommendedName>
        <fullName evidence="2">Peptidase S9 prolyl oligopeptidase catalytic domain-containing protein</fullName>
    </recommendedName>
</protein>
<evidence type="ECO:0000256" key="1">
    <source>
        <dbReference type="ARBA" id="ARBA00022729"/>
    </source>
</evidence>
<gene>
    <name evidence="3" type="ORF">BT63DRAFT_191683</name>
</gene>
<dbReference type="SUPFAM" id="SSF53474">
    <property type="entry name" value="alpha/beta-Hydrolases"/>
    <property type="match status" value="1"/>
</dbReference>
<dbReference type="PANTHER" id="PTHR43037">
    <property type="entry name" value="UNNAMED PRODUCT-RELATED"/>
    <property type="match status" value="1"/>
</dbReference>